<evidence type="ECO:0000259" key="16">
    <source>
        <dbReference type="PROSITE" id="PS50846"/>
    </source>
</evidence>
<dbReference type="GO" id="GO:0005524">
    <property type="term" value="F:ATP binding"/>
    <property type="evidence" value="ECO:0007669"/>
    <property type="project" value="UniProtKB-UniRule"/>
</dbReference>
<dbReference type="GO" id="GO:0043682">
    <property type="term" value="F:P-type divalent copper transporter activity"/>
    <property type="evidence" value="ECO:0007669"/>
    <property type="project" value="TreeGrafter"/>
</dbReference>
<dbReference type="SUPFAM" id="SSF55008">
    <property type="entry name" value="HMA, heavy metal-associated domain"/>
    <property type="match status" value="1"/>
</dbReference>
<dbReference type="CDD" id="cd00371">
    <property type="entry name" value="HMA"/>
    <property type="match status" value="1"/>
</dbReference>
<dbReference type="Pfam" id="PF00702">
    <property type="entry name" value="Hydrolase"/>
    <property type="match status" value="1"/>
</dbReference>
<evidence type="ECO:0000256" key="10">
    <source>
        <dbReference type="ARBA" id="ARBA00022842"/>
    </source>
</evidence>
<feature type="transmembrane region" description="Helical" evidence="15">
    <location>
        <begin position="176"/>
        <end position="194"/>
    </location>
</feature>
<dbReference type="PANTHER" id="PTHR43520:SF5">
    <property type="entry name" value="CATION-TRANSPORTING P-TYPE ATPASE-RELATED"/>
    <property type="match status" value="1"/>
</dbReference>
<accession>A0A368U5R0</accession>
<dbReference type="GO" id="GO:0055070">
    <property type="term" value="P:copper ion homeostasis"/>
    <property type="evidence" value="ECO:0007669"/>
    <property type="project" value="TreeGrafter"/>
</dbReference>
<dbReference type="SUPFAM" id="SSF56784">
    <property type="entry name" value="HAD-like"/>
    <property type="match status" value="1"/>
</dbReference>
<organism evidence="17 18">
    <name type="scientific">Vreelandella rituensis</name>
    <dbReference type="NCBI Taxonomy" id="2282306"/>
    <lineage>
        <taxon>Bacteria</taxon>
        <taxon>Pseudomonadati</taxon>
        <taxon>Pseudomonadota</taxon>
        <taxon>Gammaproteobacteria</taxon>
        <taxon>Oceanospirillales</taxon>
        <taxon>Halomonadaceae</taxon>
        <taxon>Vreelandella</taxon>
    </lineage>
</organism>
<evidence type="ECO:0000256" key="12">
    <source>
        <dbReference type="ARBA" id="ARBA00022989"/>
    </source>
</evidence>
<dbReference type="InterPro" id="IPR023214">
    <property type="entry name" value="HAD_sf"/>
</dbReference>
<keyword evidence="3" id="KW-0813">Transport</keyword>
<reference evidence="17 18" key="1">
    <citation type="submission" date="2018-07" db="EMBL/GenBank/DDBJ databases">
        <title>Halomonas rutogse sp. nov., isolated from Lake TangqianCo on Tibetan Plateau.</title>
        <authorList>
            <person name="Lu H."/>
            <person name="Xing P."/>
            <person name="Wu Q."/>
        </authorList>
    </citation>
    <scope>NUCLEOTIDE SEQUENCE [LARGE SCALE GENOMIC DNA]</scope>
    <source>
        <strain evidence="17 18">TQ8S</strain>
    </source>
</reference>
<keyword evidence="13" id="KW-0406">Ion transport</keyword>
<keyword evidence="4 15" id="KW-1003">Cell membrane</keyword>
<name>A0A368U5R0_9GAMM</name>
<dbReference type="AlphaFoldDB" id="A0A368U5R0"/>
<feature type="transmembrane region" description="Helical" evidence="15">
    <location>
        <begin position="337"/>
        <end position="361"/>
    </location>
</feature>
<dbReference type="Gene3D" id="1.20.1110.10">
    <property type="entry name" value="Calcium-transporting ATPase, transmembrane domain"/>
    <property type="match status" value="1"/>
</dbReference>
<dbReference type="InterPro" id="IPR018303">
    <property type="entry name" value="ATPase_P-typ_P_site"/>
</dbReference>
<evidence type="ECO:0000256" key="6">
    <source>
        <dbReference type="ARBA" id="ARBA00022692"/>
    </source>
</evidence>
<evidence type="ECO:0000256" key="9">
    <source>
        <dbReference type="ARBA" id="ARBA00022840"/>
    </source>
</evidence>
<dbReference type="InterPro" id="IPR027256">
    <property type="entry name" value="P-typ_ATPase_IB"/>
</dbReference>
<dbReference type="GO" id="GO:0005507">
    <property type="term" value="F:copper ion binding"/>
    <property type="evidence" value="ECO:0007669"/>
    <property type="project" value="TreeGrafter"/>
</dbReference>
<dbReference type="InterPro" id="IPR006121">
    <property type="entry name" value="HMA_dom"/>
</dbReference>
<comment type="similarity">
    <text evidence="2 15">Belongs to the cation transport ATPase (P-type) (TC 3.A.3) family. Type IB subfamily.</text>
</comment>
<sequence length="724" mass="76700">MWCSSCALAVEARLQRLPEVAAASVHYPSATLWVRGAASAKTSGITLEALAPVVRRLGYSLGLPETTLDAHARLEKESRYLALRLMVASVFGMWTMLASLLIYAGAVSSAQVEYVLAWVSGAFSLPVVLFSGVPFYRAGWRTLRARKPGMDVLVSLGVWGAVVVSLGLLARGSAEVYFDTAVMLIGLLLVGRLVDTLCRHRGLRALDALALPQMTVACWEQGHGEQGHGEQGRWKERAREEVPRNARIRVARGDTLPLDGYVEDSPAWVDLAPLTGESVPRRLPPGTALHAGCRNLGAALVMRVSAVAGECRLDRMREQMRFHQARKGELQRLADHFAAWLSPAALVLAAATLCVAVLVGVPWEDAMVRALSVLVVACPCAVGLAVPLASLAGSSTALGQGVVVRDPGSFETLAEVRSVAFDKTGTLTPGVPEVVSFNVDSAISMEKLKPLLAAATQRSEHPLAQALGRWAESGSRASLPHETAEEIPGQGRYVRLMDGCELYLGSGAWLTANGITVADSRTIAHPDNSQVMLGCDGQWLASFYLGEQPLPDAQATLAGLRREGYLVALISGDRAGPVMALGKAVGFKPGECYPGRSPEAKARLLQGLPSPTLYVGDGINDALGLASAGVGVACLNAGDAAREGAAVQLIRPGSAGVAQALRIARRTRRVMRQNLVFSALYNGVALGLVILMPIPPLMAVLAMVASSLSVTLNAARLAWREEGH</sequence>
<dbReference type="Pfam" id="PF00122">
    <property type="entry name" value="E1-E2_ATPase"/>
    <property type="match status" value="1"/>
</dbReference>
<evidence type="ECO:0000256" key="5">
    <source>
        <dbReference type="ARBA" id="ARBA00022553"/>
    </source>
</evidence>
<evidence type="ECO:0000313" key="18">
    <source>
        <dbReference type="Proteomes" id="UP000253204"/>
    </source>
</evidence>
<evidence type="ECO:0000256" key="1">
    <source>
        <dbReference type="ARBA" id="ARBA00004651"/>
    </source>
</evidence>
<dbReference type="SUPFAM" id="SSF81665">
    <property type="entry name" value="Calcium ATPase, transmembrane domain M"/>
    <property type="match status" value="1"/>
</dbReference>
<dbReference type="PROSITE" id="PS00154">
    <property type="entry name" value="ATPASE_E1_E2"/>
    <property type="match status" value="1"/>
</dbReference>
<keyword evidence="8 15" id="KW-0547">Nucleotide-binding</keyword>
<gene>
    <name evidence="17" type="ORF">DU506_10245</name>
</gene>
<dbReference type="NCBIfam" id="TIGR01494">
    <property type="entry name" value="ATPase_P-type"/>
    <property type="match status" value="1"/>
</dbReference>
<dbReference type="Gene3D" id="3.40.1110.10">
    <property type="entry name" value="Calcium-transporting ATPase, cytoplasmic domain N"/>
    <property type="match status" value="1"/>
</dbReference>
<dbReference type="Gene3D" id="2.70.150.10">
    <property type="entry name" value="Calcium-transporting ATPase, cytoplasmic transduction domain A"/>
    <property type="match status" value="1"/>
</dbReference>
<keyword evidence="12 15" id="KW-1133">Transmembrane helix</keyword>
<feature type="domain" description="HMA" evidence="16">
    <location>
        <begin position="1"/>
        <end position="62"/>
    </location>
</feature>
<evidence type="ECO:0000313" key="17">
    <source>
        <dbReference type="EMBL" id="RCV91442.1"/>
    </source>
</evidence>
<feature type="transmembrane region" description="Helical" evidence="15">
    <location>
        <begin position="148"/>
        <end position="170"/>
    </location>
</feature>
<dbReference type="InterPro" id="IPR023298">
    <property type="entry name" value="ATPase_P-typ_TM_dom_sf"/>
</dbReference>
<evidence type="ECO:0000256" key="14">
    <source>
        <dbReference type="ARBA" id="ARBA00023136"/>
    </source>
</evidence>
<dbReference type="InterPro" id="IPR036412">
    <property type="entry name" value="HAD-like_sf"/>
</dbReference>
<evidence type="ECO:0000256" key="7">
    <source>
        <dbReference type="ARBA" id="ARBA00022723"/>
    </source>
</evidence>
<dbReference type="PRINTS" id="PR00119">
    <property type="entry name" value="CATATPASE"/>
</dbReference>
<keyword evidence="10" id="KW-0460">Magnesium</keyword>
<keyword evidence="7 15" id="KW-0479">Metal-binding</keyword>
<keyword evidence="9 15" id="KW-0067">ATP-binding</keyword>
<evidence type="ECO:0000256" key="3">
    <source>
        <dbReference type="ARBA" id="ARBA00022448"/>
    </source>
</evidence>
<dbReference type="GO" id="GO:0016887">
    <property type="term" value="F:ATP hydrolysis activity"/>
    <property type="evidence" value="ECO:0007669"/>
    <property type="project" value="InterPro"/>
</dbReference>
<dbReference type="OrthoDB" id="9814270at2"/>
<keyword evidence="5" id="KW-0597">Phosphoprotein</keyword>
<dbReference type="Proteomes" id="UP000253204">
    <property type="component" value="Unassembled WGS sequence"/>
</dbReference>
<evidence type="ECO:0000256" key="2">
    <source>
        <dbReference type="ARBA" id="ARBA00006024"/>
    </source>
</evidence>
<dbReference type="InterPro" id="IPR008250">
    <property type="entry name" value="ATPase_P-typ_transduc_dom_A_sf"/>
</dbReference>
<keyword evidence="14 15" id="KW-0472">Membrane</keyword>
<keyword evidence="6 15" id="KW-0812">Transmembrane</keyword>
<dbReference type="PANTHER" id="PTHR43520">
    <property type="entry name" value="ATP7, ISOFORM B"/>
    <property type="match status" value="1"/>
</dbReference>
<evidence type="ECO:0000256" key="11">
    <source>
        <dbReference type="ARBA" id="ARBA00022967"/>
    </source>
</evidence>
<evidence type="ECO:0000256" key="4">
    <source>
        <dbReference type="ARBA" id="ARBA00022475"/>
    </source>
</evidence>
<dbReference type="Gene3D" id="3.40.50.1000">
    <property type="entry name" value="HAD superfamily/HAD-like"/>
    <property type="match status" value="1"/>
</dbReference>
<feature type="transmembrane region" description="Helical" evidence="15">
    <location>
        <begin position="115"/>
        <end position="136"/>
    </location>
</feature>
<keyword evidence="18" id="KW-1185">Reference proteome</keyword>
<feature type="transmembrane region" description="Helical" evidence="15">
    <location>
        <begin position="675"/>
        <end position="694"/>
    </location>
</feature>
<dbReference type="SUPFAM" id="SSF81653">
    <property type="entry name" value="Calcium ATPase, transduction domain A"/>
    <property type="match status" value="1"/>
</dbReference>
<comment type="caution">
    <text evidence="17">The sequence shown here is derived from an EMBL/GenBank/DDBJ whole genome shotgun (WGS) entry which is preliminary data.</text>
</comment>
<evidence type="ECO:0000256" key="13">
    <source>
        <dbReference type="ARBA" id="ARBA00023065"/>
    </source>
</evidence>
<dbReference type="PROSITE" id="PS50846">
    <property type="entry name" value="HMA_2"/>
    <property type="match status" value="1"/>
</dbReference>
<protein>
    <submittedName>
        <fullName evidence="17">Cation-transporting P-type ATPase</fullName>
    </submittedName>
</protein>
<dbReference type="GO" id="GO:0005886">
    <property type="term" value="C:plasma membrane"/>
    <property type="evidence" value="ECO:0007669"/>
    <property type="project" value="UniProtKB-SubCell"/>
</dbReference>
<feature type="transmembrane region" description="Helical" evidence="15">
    <location>
        <begin position="81"/>
        <end position="103"/>
    </location>
</feature>
<comment type="subcellular location">
    <subcellularLocation>
        <location evidence="1">Cell membrane</location>
        <topology evidence="1">Multi-pass membrane protein</topology>
    </subcellularLocation>
</comment>
<feature type="transmembrane region" description="Helical" evidence="15">
    <location>
        <begin position="367"/>
        <end position="389"/>
    </location>
</feature>
<dbReference type="NCBIfam" id="TIGR01525">
    <property type="entry name" value="ATPase-IB_hvy"/>
    <property type="match status" value="1"/>
</dbReference>
<evidence type="ECO:0000256" key="15">
    <source>
        <dbReference type="RuleBase" id="RU362081"/>
    </source>
</evidence>
<dbReference type="InterPro" id="IPR059000">
    <property type="entry name" value="ATPase_P-type_domA"/>
</dbReference>
<keyword evidence="11" id="KW-1278">Translocase</keyword>
<dbReference type="InterPro" id="IPR023299">
    <property type="entry name" value="ATPase_P-typ_cyto_dom_N"/>
</dbReference>
<dbReference type="EMBL" id="QPIJ01000021">
    <property type="protein sequence ID" value="RCV91442.1"/>
    <property type="molecule type" value="Genomic_DNA"/>
</dbReference>
<evidence type="ECO:0000256" key="8">
    <source>
        <dbReference type="ARBA" id="ARBA00022741"/>
    </source>
</evidence>
<dbReference type="InterPro" id="IPR001757">
    <property type="entry name" value="P_typ_ATPase"/>
</dbReference>
<dbReference type="InterPro" id="IPR036163">
    <property type="entry name" value="HMA_dom_sf"/>
</dbReference>
<proteinExistence type="inferred from homology"/>
<dbReference type="Gene3D" id="3.30.70.100">
    <property type="match status" value="1"/>
</dbReference>